<evidence type="ECO:0000313" key="3">
    <source>
        <dbReference type="EMBL" id="MBU9843684.1"/>
    </source>
</evidence>
<feature type="signal peptide" evidence="1">
    <location>
        <begin position="1"/>
        <end position="18"/>
    </location>
</feature>
<sequence>MKKLIMAAVLVFPAFAFAAQPQHEEIQDSQSGVVHISRDAAGTTFVSGNLNETRDFNGQASLSESENVTAVLIPSMAQELNRKQAAESVRFGAISASGAATPDDLGKALMAKAEHQGASGYRITSVSNMTPYSGTATLYR</sequence>
<dbReference type="RefSeq" id="WP_217147733.1">
    <property type="nucleotide sequence ID" value="NZ_JAFMOY010000095.1"/>
</dbReference>
<accession>A0ABS6L9T6</accession>
<dbReference type="Pfam" id="PF07338">
    <property type="entry name" value="YdgH_BhsA-like"/>
    <property type="match status" value="1"/>
</dbReference>
<gene>
    <name evidence="3" type="ORF">J1784_01355</name>
</gene>
<keyword evidence="4" id="KW-1185">Reference proteome</keyword>
<name>A0ABS6L9T6_9GAMM</name>
<evidence type="ECO:0000259" key="2">
    <source>
        <dbReference type="Pfam" id="PF07338"/>
    </source>
</evidence>
<feature type="chain" id="PRO_5045567818" evidence="1">
    <location>
        <begin position="19"/>
        <end position="140"/>
    </location>
</feature>
<keyword evidence="1" id="KW-0732">Signal</keyword>
<feature type="domain" description="YdgH/BhsA/McbA-like" evidence="2">
    <location>
        <begin position="90"/>
        <end position="140"/>
    </location>
</feature>
<proteinExistence type="predicted"/>
<evidence type="ECO:0000256" key="1">
    <source>
        <dbReference type="SAM" id="SignalP"/>
    </source>
</evidence>
<organism evidence="3 4">
    <name type="scientific">Rahnella ecdela</name>
    <dbReference type="NCBI Taxonomy" id="2816250"/>
    <lineage>
        <taxon>Bacteria</taxon>
        <taxon>Pseudomonadati</taxon>
        <taxon>Pseudomonadota</taxon>
        <taxon>Gammaproteobacteria</taxon>
        <taxon>Enterobacterales</taxon>
        <taxon>Yersiniaceae</taxon>
        <taxon>Rahnella</taxon>
    </lineage>
</organism>
<comment type="caution">
    <text evidence="3">The sequence shown here is derived from an EMBL/GenBank/DDBJ whole genome shotgun (WGS) entry which is preliminary data.</text>
</comment>
<dbReference type="InterPro" id="IPR010854">
    <property type="entry name" value="YdgH/BhsA/McbA-like_dom"/>
</dbReference>
<protein>
    <submittedName>
        <fullName evidence="3">DUF1471 domain-containing protein</fullName>
    </submittedName>
</protein>
<reference evidence="3 4" key="1">
    <citation type="submission" date="2021-03" db="EMBL/GenBank/DDBJ databases">
        <title>Five novel Rahnella species.</title>
        <authorList>
            <person name="Brady C."/>
            <person name="Asselin J."/>
            <person name="Beer S."/>
            <person name="Bruberg M.B."/>
            <person name="Crampton B."/>
            <person name="Venter S."/>
            <person name="Arnold D."/>
            <person name="Denman S."/>
        </authorList>
    </citation>
    <scope>NUCLEOTIDE SEQUENCE [LARGE SCALE GENOMIC DNA]</scope>
    <source>
        <strain evidence="3 4">FRB 231</strain>
    </source>
</reference>
<dbReference type="EMBL" id="JAFMOY010000095">
    <property type="protein sequence ID" value="MBU9843684.1"/>
    <property type="molecule type" value="Genomic_DNA"/>
</dbReference>
<dbReference type="Proteomes" id="UP000739284">
    <property type="component" value="Unassembled WGS sequence"/>
</dbReference>
<evidence type="ECO:0000313" key="4">
    <source>
        <dbReference type="Proteomes" id="UP000739284"/>
    </source>
</evidence>